<dbReference type="EMBL" id="GGYP01006622">
    <property type="protein sequence ID" value="MDE51393.1"/>
    <property type="molecule type" value="Transcribed_RNA"/>
</dbReference>
<feature type="compositionally biased region" description="Polar residues" evidence="1">
    <location>
        <begin position="120"/>
        <end position="129"/>
    </location>
</feature>
<evidence type="ECO:0000256" key="1">
    <source>
        <dbReference type="SAM" id="MobiDB-lite"/>
    </source>
</evidence>
<dbReference type="InterPro" id="IPR029034">
    <property type="entry name" value="Cystine-knot_cytokine"/>
</dbReference>
<gene>
    <name evidence="2" type="ORF">g.15254</name>
</gene>
<dbReference type="GO" id="GO:0007186">
    <property type="term" value="P:G protein-coupled receptor signaling pathway"/>
    <property type="evidence" value="ECO:0007669"/>
    <property type="project" value="TreeGrafter"/>
</dbReference>
<dbReference type="InterPro" id="IPR001545">
    <property type="entry name" value="Gonadotropin_bsu"/>
</dbReference>
<proteinExistence type="predicted"/>
<reference evidence="2" key="1">
    <citation type="submission" date="2018-10" db="EMBL/GenBank/DDBJ databases">
        <title>Transcriptome assembly of Aceria tosichella (Wheat curl mite) Type 2.</title>
        <authorList>
            <person name="Scully E.D."/>
            <person name="Geib S.M."/>
            <person name="Palmer N.A."/>
            <person name="Gupta A.K."/>
            <person name="Sarath G."/>
            <person name="Tatineni S."/>
        </authorList>
    </citation>
    <scope>NUCLEOTIDE SEQUENCE</scope>
    <source>
        <strain evidence="2">LincolnNE</strain>
    </source>
</reference>
<feature type="region of interest" description="Disordered" evidence="1">
    <location>
        <begin position="292"/>
        <end position="409"/>
    </location>
</feature>
<sequence length="557" mass="61172">MPNQRTNNRVVKMLMGRVNLLASAALPVALFCVVAFLSLSDATEAKRDYDGDQALVVQAGRNLIEEKKSLILLALEEYCSNNPRECRRDYSNLVTPCVTLGDRLLCEPMTMLAAERLANTNNEPQSVNEMSLGATPRDSWMYKNRSSTPQSMSDELGRGQLWSPRLDTVTSERDIGTQLQQQQQHQQQQQQQTTKRRILDLLARNEQALIETAGTVPAWISEDTQKRPGVGVRLFKREPAQLGDNGITPNAYRVALEEANRLIKAHKRQQQSSLPPLTNSILFASPNLLSRHKPSDWQQNHQSLLEQKRAPNSKSRSSKSSNSSSSKSSRRKTSSSSDLLTVPKRTDSSVDMRPGSGIRRSGASISLRTSGHQLVQDSETKTSSTTTTTTSSTTTRPPDDESSGNNDDSMKCNIRRFTYKATKTNEAGSQCTGLVTASICYGGCDTGEIADWLFPHKKSIHKVCRHGDRIRRRVTLSYCTSSSGAQLEPDELGGLADYYYVDALNCVCKKCTSADTTCLGTMSTPHLQTLGEAVAELGQHQPSLASQLLVGADGGGD</sequence>
<dbReference type="GO" id="GO:0005179">
    <property type="term" value="F:hormone activity"/>
    <property type="evidence" value="ECO:0007669"/>
    <property type="project" value="InterPro"/>
</dbReference>
<dbReference type="AlphaFoldDB" id="A0A6G1SNB4"/>
<feature type="compositionally biased region" description="Low complexity" evidence="1">
    <location>
        <begin position="313"/>
        <end position="327"/>
    </location>
</feature>
<evidence type="ECO:0000313" key="2">
    <source>
        <dbReference type="EMBL" id="MDE51393.1"/>
    </source>
</evidence>
<name>A0A6G1SNB4_9ACAR</name>
<dbReference type="PANTHER" id="PTHR11515:SF13">
    <property type="entry name" value="GLYCOPROTEIN HORMONE BETA 5, ISOFORM A"/>
    <property type="match status" value="1"/>
</dbReference>
<dbReference type="SUPFAM" id="SSF57501">
    <property type="entry name" value="Cystine-knot cytokines"/>
    <property type="match status" value="1"/>
</dbReference>
<feature type="compositionally biased region" description="Low complexity" evidence="1">
    <location>
        <begin position="353"/>
        <end position="368"/>
    </location>
</feature>
<dbReference type="GO" id="GO:0005615">
    <property type="term" value="C:extracellular space"/>
    <property type="evidence" value="ECO:0007669"/>
    <property type="project" value="TreeGrafter"/>
</dbReference>
<dbReference type="PANTHER" id="PTHR11515">
    <property type="entry name" value="GLYCOPROTEIN HORMONE BETA CHAIN"/>
    <property type="match status" value="1"/>
</dbReference>
<feature type="compositionally biased region" description="Low complexity" evidence="1">
    <location>
        <begin position="381"/>
        <end position="395"/>
    </location>
</feature>
<dbReference type="GO" id="GO:0005737">
    <property type="term" value="C:cytoplasm"/>
    <property type="evidence" value="ECO:0007669"/>
    <property type="project" value="TreeGrafter"/>
</dbReference>
<evidence type="ECO:0008006" key="3">
    <source>
        <dbReference type="Google" id="ProtNLM"/>
    </source>
</evidence>
<dbReference type="CDD" id="cd00069">
    <property type="entry name" value="GHB_like"/>
    <property type="match status" value="1"/>
</dbReference>
<organism evidence="2">
    <name type="scientific">Aceria tosichella</name>
    <name type="common">wheat curl mite</name>
    <dbReference type="NCBI Taxonomy" id="561515"/>
    <lineage>
        <taxon>Eukaryota</taxon>
        <taxon>Metazoa</taxon>
        <taxon>Ecdysozoa</taxon>
        <taxon>Arthropoda</taxon>
        <taxon>Chelicerata</taxon>
        <taxon>Arachnida</taxon>
        <taxon>Acari</taxon>
        <taxon>Acariformes</taxon>
        <taxon>Trombidiformes</taxon>
        <taxon>Prostigmata</taxon>
        <taxon>Eupodina</taxon>
        <taxon>Eriophyoidea</taxon>
        <taxon>Eriophyidae</taxon>
        <taxon>Eriophyinae</taxon>
        <taxon>Aceriini</taxon>
        <taxon>Aceria</taxon>
    </lineage>
</organism>
<feature type="region of interest" description="Disordered" evidence="1">
    <location>
        <begin position="120"/>
        <end position="159"/>
    </location>
</feature>
<protein>
    <recommendedName>
        <fullName evidence="3">Glycoprotein hormone beta-5</fullName>
    </recommendedName>
</protein>
<dbReference type="Gene3D" id="2.10.90.10">
    <property type="entry name" value="Cystine-knot cytokines"/>
    <property type="match status" value="1"/>
</dbReference>
<feature type="compositionally biased region" description="Polar residues" evidence="1">
    <location>
        <begin position="296"/>
        <end position="305"/>
    </location>
</feature>
<accession>A0A6G1SNB4</accession>
<feature type="compositionally biased region" description="Polar residues" evidence="1">
    <location>
        <begin position="144"/>
        <end position="153"/>
    </location>
</feature>